<feature type="compositionally biased region" description="Polar residues" evidence="1">
    <location>
        <begin position="53"/>
        <end position="73"/>
    </location>
</feature>
<gene>
    <name evidence="2" type="ORF">ANN_24246</name>
</gene>
<keyword evidence="3" id="KW-1185">Reference proteome</keyword>
<reference evidence="2 3" key="1">
    <citation type="journal article" date="2022" name="Allergy">
        <title>Genome assembly and annotation of Periplaneta americana reveal a comprehensive cockroach allergen profile.</title>
        <authorList>
            <person name="Wang L."/>
            <person name="Xiong Q."/>
            <person name="Saelim N."/>
            <person name="Wang L."/>
            <person name="Nong W."/>
            <person name="Wan A.T."/>
            <person name="Shi M."/>
            <person name="Liu X."/>
            <person name="Cao Q."/>
            <person name="Hui J.H.L."/>
            <person name="Sookrung N."/>
            <person name="Leung T.F."/>
            <person name="Tungtrongchitr A."/>
            <person name="Tsui S.K.W."/>
        </authorList>
    </citation>
    <scope>NUCLEOTIDE SEQUENCE [LARGE SCALE GENOMIC DNA]</scope>
    <source>
        <strain evidence="2">PWHHKU_190912</strain>
    </source>
</reference>
<name>A0ABQ8S2U5_PERAM</name>
<accession>A0ABQ8S2U5</accession>
<sequence length="225" mass="25725">MARPQVADRGDGLQIWRVAANILNKQSRTAEEGGPPAWGLGEGLTTHHRKKQLVTNPSNKPRNGTDSLARPQQRNKVLRFGTWNVTSLYRTGGVLVAKELARYRIDFVGVQEVSYKTEIELITPNRTLAPPGKVKQVGKTTAEETIGYTKGVRIKKPWITGKMLEKMEECRKWKNISTEEGRRNYRKLNNELRKETDKAKEDWMKGKCEEMEDIGLERKGNYDLM</sequence>
<protein>
    <recommendedName>
        <fullName evidence="4">Endonuclease/exonuclease/phosphatase domain-containing protein</fullName>
    </recommendedName>
</protein>
<comment type="caution">
    <text evidence="2">The sequence shown here is derived from an EMBL/GenBank/DDBJ whole genome shotgun (WGS) entry which is preliminary data.</text>
</comment>
<feature type="region of interest" description="Disordered" evidence="1">
    <location>
        <begin position="52"/>
        <end position="73"/>
    </location>
</feature>
<organism evidence="2 3">
    <name type="scientific">Periplaneta americana</name>
    <name type="common">American cockroach</name>
    <name type="synonym">Blatta americana</name>
    <dbReference type="NCBI Taxonomy" id="6978"/>
    <lineage>
        <taxon>Eukaryota</taxon>
        <taxon>Metazoa</taxon>
        <taxon>Ecdysozoa</taxon>
        <taxon>Arthropoda</taxon>
        <taxon>Hexapoda</taxon>
        <taxon>Insecta</taxon>
        <taxon>Pterygota</taxon>
        <taxon>Neoptera</taxon>
        <taxon>Polyneoptera</taxon>
        <taxon>Dictyoptera</taxon>
        <taxon>Blattodea</taxon>
        <taxon>Blattoidea</taxon>
        <taxon>Blattidae</taxon>
        <taxon>Blattinae</taxon>
        <taxon>Periplaneta</taxon>
    </lineage>
</organism>
<dbReference type="Proteomes" id="UP001148838">
    <property type="component" value="Unassembled WGS sequence"/>
</dbReference>
<dbReference type="EMBL" id="JAJSOF020000037">
    <property type="protein sequence ID" value="KAJ4428230.1"/>
    <property type="molecule type" value="Genomic_DNA"/>
</dbReference>
<proteinExistence type="predicted"/>
<dbReference type="InterPro" id="IPR036691">
    <property type="entry name" value="Endo/exonu/phosph_ase_sf"/>
</dbReference>
<dbReference type="SUPFAM" id="SSF56219">
    <property type="entry name" value="DNase I-like"/>
    <property type="match status" value="1"/>
</dbReference>
<evidence type="ECO:0008006" key="4">
    <source>
        <dbReference type="Google" id="ProtNLM"/>
    </source>
</evidence>
<evidence type="ECO:0000313" key="2">
    <source>
        <dbReference type="EMBL" id="KAJ4428230.1"/>
    </source>
</evidence>
<evidence type="ECO:0000256" key="1">
    <source>
        <dbReference type="SAM" id="MobiDB-lite"/>
    </source>
</evidence>
<evidence type="ECO:0000313" key="3">
    <source>
        <dbReference type="Proteomes" id="UP001148838"/>
    </source>
</evidence>